<dbReference type="Proteomes" id="UP000267096">
    <property type="component" value="Unassembled WGS sequence"/>
</dbReference>
<evidence type="ECO:0000313" key="1">
    <source>
        <dbReference type="EMBL" id="VDK29247.1"/>
    </source>
</evidence>
<name>A0A0M3JJ76_ANISI</name>
<dbReference type="AlphaFoldDB" id="A0A0M3JJ76"/>
<evidence type="ECO:0000313" key="2">
    <source>
        <dbReference type="Proteomes" id="UP000267096"/>
    </source>
</evidence>
<gene>
    <name evidence="1" type="ORF">ASIM_LOCUS7460</name>
</gene>
<proteinExistence type="predicted"/>
<keyword evidence="2" id="KW-1185">Reference proteome</keyword>
<dbReference type="WBParaSite" id="ASIM_0000769401-mRNA-1">
    <property type="protein sequence ID" value="ASIM_0000769401-mRNA-1"/>
    <property type="gene ID" value="ASIM_0000769401"/>
</dbReference>
<protein>
    <submittedName>
        <fullName evidence="3">MOSC domain-containing protein</fullName>
    </submittedName>
</protein>
<accession>A0A0M3JJ76</accession>
<organism evidence="3">
    <name type="scientific">Anisakis simplex</name>
    <name type="common">Herring worm</name>
    <dbReference type="NCBI Taxonomy" id="6269"/>
    <lineage>
        <taxon>Eukaryota</taxon>
        <taxon>Metazoa</taxon>
        <taxon>Ecdysozoa</taxon>
        <taxon>Nematoda</taxon>
        <taxon>Chromadorea</taxon>
        <taxon>Rhabditida</taxon>
        <taxon>Spirurina</taxon>
        <taxon>Ascaridomorpha</taxon>
        <taxon>Ascaridoidea</taxon>
        <taxon>Anisakidae</taxon>
        <taxon>Anisakis</taxon>
        <taxon>Anisakis simplex complex</taxon>
    </lineage>
</organism>
<dbReference type="EMBL" id="UYRR01018065">
    <property type="protein sequence ID" value="VDK29247.1"/>
    <property type="molecule type" value="Genomic_DNA"/>
</dbReference>
<evidence type="ECO:0000313" key="3">
    <source>
        <dbReference type="WBParaSite" id="ASIM_0000769401-mRNA-1"/>
    </source>
</evidence>
<reference evidence="1 2" key="2">
    <citation type="submission" date="2018-11" db="EMBL/GenBank/DDBJ databases">
        <authorList>
            <consortium name="Pathogen Informatics"/>
        </authorList>
    </citation>
    <scope>NUCLEOTIDE SEQUENCE [LARGE SCALE GENOMIC DNA]</scope>
</reference>
<reference evidence="3" key="1">
    <citation type="submission" date="2017-02" db="UniProtKB">
        <authorList>
            <consortium name="WormBaseParasite"/>
        </authorList>
    </citation>
    <scope>IDENTIFICATION</scope>
</reference>
<sequence length="81" mass="9120">MLEDGKPYIIEKVAVIPQEGKIARIYGIERCREIDILPDKPESIGSLKMRICRIEWCGEVYTLLGKPESTGSLKMVTPTVL</sequence>